<dbReference type="InterPro" id="IPR045229">
    <property type="entry name" value="TPP_enz"/>
</dbReference>
<dbReference type="SUPFAM" id="SSF52467">
    <property type="entry name" value="DHS-like NAD/FAD-binding domain"/>
    <property type="match status" value="1"/>
</dbReference>
<feature type="domain" description="Thiamine pyrophosphate enzyme central" evidence="4">
    <location>
        <begin position="196"/>
        <end position="323"/>
    </location>
</feature>
<dbReference type="PANTHER" id="PTHR18968">
    <property type="entry name" value="THIAMINE PYROPHOSPHATE ENZYMES"/>
    <property type="match status" value="1"/>
</dbReference>
<dbReference type="AlphaFoldDB" id="A0A381WIR1"/>
<feature type="domain" description="Thiamine pyrophosphate enzyme N-terminal TPP-binding" evidence="6">
    <location>
        <begin position="5"/>
        <end position="118"/>
    </location>
</feature>
<dbReference type="GO" id="GO:0009097">
    <property type="term" value="P:isoleucine biosynthetic process"/>
    <property type="evidence" value="ECO:0007669"/>
    <property type="project" value="TreeGrafter"/>
</dbReference>
<protein>
    <recommendedName>
        <fullName evidence="8">Thiamine pyrophosphate-binding protein</fullName>
    </recommendedName>
</protein>
<evidence type="ECO:0000259" key="4">
    <source>
        <dbReference type="Pfam" id="PF00205"/>
    </source>
</evidence>
<dbReference type="PROSITE" id="PS00187">
    <property type="entry name" value="TPP_ENZYMES"/>
    <property type="match status" value="1"/>
</dbReference>
<dbReference type="InterPro" id="IPR011766">
    <property type="entry name" value="TPP_enzyme_TPP-bd"/>
</dbReference>
<dbReference type="Gene3D" id="3.40.50.970">
    <property type="match status" value="2"/>
</dbReference>
<dbReference type="GO" id="GO:0005948">
    <property type="term" value="C:acetolactate synthase complex"/>
    <property type="evidence" value="ECO:0007669"/>
    <property type="project" value="TreeGrafter"/>
</dbReference>
<dbReference type="Pfam" id="PF00205">
    <property type="entry name" value="TPP_enzyme_M"/>
    <property type="match status" value="1"/>
</dbReference>
<feature type="domain" description="Thiamine pyrophosphate enzyme TPP-binding" evidence="5">
    <location>
        <begin position="381"/>
        <end position="525"/>
    </location>
</feature>
<dbReference type="InterPro" id="IPR029061">
    <property type="entry name" value="THDP-binding"/>
</dbReference>
<accession>A0A381WIR1</accession>
<dbReference type="NCBIfam" id="NF006122">
    <property type="entry name" value="PRK08266.1"/>
    <property type="match status" value="1"/>
</dbReference>
<proteinExistence type="inferred from homology"/>
<evidence type="ECO:0000259" key="5">
    <source>
        <dbReference type="Pfam" id="PF02775"/>
    </source>
</evidence>
<keyword evidence="2 3" id="KW-0786">Thiamine pyrophosphate</keyword>
<evidence type="ECO:0000313" key="7">
    <source>
        <dbReference type="EMBL" id="SVA52386.1"/>
    </source>
</evidence>
<evidence type="ECO:0000256" key="2">
    <source>
        <dbReference type="ARBA" id="ARBA00023052"/>
    </source>
</evidence>
<evidence type="ECO:0008006" key="8">
    <source>
        <dbReference type="Google" id="ProtNLM"/>
    </source>
</evidence>
<dbReference type="GO" id="GO:0030976">
    <property type="term" value="F:thiamine pyrophosphate binding"/>
    <property type="evidence" value="ECO:0007669"/>
    <property type="project" value="InterPro"/>
</dbReference>
<dbReference type="GO" id="GO:0003984">
    <property type="term" value="F:acetolactate synthase activity"/>
    <property type="evidence" value="ECO:0007669"/>
    <property type="project" value="TreeGrafter"/>
</dbReference>
<dbReference type="Pfam" id="PF02775">
    <property type="entry name" value="TPP_enzyme_C"/>
    <property type="match status" value="1"/>
</dbReference>
<reference evidence="7" key="1">
    <citation type="submission" date="2018-05" db="EMBL/GenBank/DDBJ databases">
        <authorList>
            <person name="Lanie J.A."/>
            <person name="Ng W.-L."/>
            <person name="Kazmierczak K.M."/>
            <person name="Andrzejewski T.M."/>
            <person name="Davidsen T.M."/>
            <person name="Wayne K.J."/>
            <person name="Tettelin H."/>
            <person name="Glass J.I."/>
            <person name="Rusch D."/>
            <person name="Podicherti R."/>
            <person name="Tsui H.-C.T."/>
            <person name="Winkler M.E."/>
        </authorList>
    </citation>
    <scope>NUCLEOTIDE SEQUENCE</scope>
</reference>
<dbReference type="SUPFAM" id="SSF52518">
    <property type="entry name" value="Thiamin diphosphate-binding fold (THDP-binding)"/>
    <property type="match status" value="2"/>
</dbReference>
<dbReference type="Pfam" id="PF02776">
    <property type="entry name" value="TPP_enzyme_N"/>
    <property type="match status" value="1"/>
</dbReference>
<evidence type="ECO:0000256" key="1">
    <source>
        <dbReference type="ARBA" id="ARBA00007812"/>
    </source>
</evidence>
<organism evidence="7">
    <name type="scientific">marine metagenome</name>
    <dbReference type="NCBI Taxonomy" id="408172"/>
    <lineage>
        <taxon>unclassified sequences</taxon>
        <taxon>metagenomes</taxon>
        <taxon>ecological metagenomes</taxon>
    </lineage>
</organism>
<dbReference type="PANTHER" id="PTHR18968:SF167">
    <property type="entry name" value="ACETOLACTATE SYNTHASE LARGE SUBUNIT ILVB2-RELATED"/>
    <property type="match status" value="1"/>
</dbReference>
<gene>
    <name evidence="7" type="ORF">METZ01_LOCUS105240</name>
</gene>
<dbReference type="CDD" id="cd07035">
    <property type="entry name" value="TPP_PYR_POX_like"/>
    <property type="match status" value="1"/>
</dbReference>
<sequence>MAGLNGAQAMFQQLVMEGVTDIFSLPGAQIMSAFDVLHEMQDQINLVHTRHEQATTYMADGYAKVSGKPGVEMVVPGPGALNATAGLGTAYASSSPVLLISGQIPSTLLGKDTGQLHEVSEQLDVFKPITKWNHRISDVSEVPAAVHEAFRQMTTGRPGPVELEIAPDILTQPGSVDLVEKELYPHPKATREQIIAAVKLISSAESPTIVAGGGSVSSGASEQVRRLAELLQIPVMTSPQAKGIIPEDSHLAAGVNSAVGPAKTVLPETDLVIAIGTRLSLRGISTDEMPPVLQIDVEQDQIGKQYPAELGIVGDAAETLTALIGALSVDDSKLPKRRERAERLKKQFADEVIRLASPQVSVIDKISNVLPDNAIVVQGMTNIGYWSSAALPMDNTRNYVTSSYFGTLGYAFPTALGCQTAFPERKVVALCGDGGFMYSPQELSTAMRYGLNTVAVVFNNGAYGASKWDQQHQFNGRFIGTDLFNPDFVAMAKSFGAEGIKTDADSIEEGLAEALALDKPTLLEVEIQNMMPPFQIVE</sequence>
<dbReference type="Gene3D" id="3.40.50.1220">
    <property type="entry name" value="TPP-binding domain"/>
    <property type="match status" value="1"/>
</dbReference>
<dbReference type="FunFam" id="3.40.50.970:FF:000007">
    <property type="entry name" value="Acetolactate synthase"/>
    <property type="match status" value="1"/>
</dbReference>
<dbReference type="CDD" id="cd00568">
    <property type="entry name" value="TPP_enzymes"/>
    <property type="match status" value="1"/>
</dbReference>
<dbReference type="GO" id="GO:0050660">
    <property type="term" value="F:flavin adenine dinucleotide binding"/>
    <property type="evidence" value="ECO:0007669"/>
    <property type="project" value="TreeGrafter"/>
</dbReference>
<dbReference type="EMBL" id="UINC01011936">
    <property type="protein sequence ID" value="SVA52386.1"/>
    <property type="molecule type" value="Genomic_DNA"/>
</dbReference>
<name>A0A381WIR1_9ZZZZ</name>
<dbReference type="InterPro" id="IPR000399">
    <property type="entry name" value="TPP-bd_CS"/>
</dbReference>
<dbReference type="InterPro" id="IPR029035">
    <property type="entry name" value="DHS-like_NAD/FAD-binding_dom"/>
</dbReference>
<evidence type="ECO:0000256" key="3">
    <source>
        <dbReference type="RuleBase" id="RU362132"/>
    </source>
</evidence>
<dbReference type="InterPro" id="IPR012001">
    <property type="entry name" value="Thiamin_PyroP_enz_TPP-bd_dom"/>
</dbReference>
<evidence type="ECO:0000259" key="6">
    <source>
        <dbReference type="Pfam" id="PF02776"/>
    </source>
</evidence>
<comment type="similarity">
    <text evidence="1 3">Belongs to the TPP enzyme family.</text>
</comment>
<dbReference type="GO" id="GO:0000287">
    <property type="term" value="F:magnesium ion binding"/>
    <property type="evidence" value="ECO:0007669"/>
    <property type="project" value="InterPro"/>
</dbReference>
<dbReference type="InterPro" id="IPR012000">
    <property type="entry name" value="Thiamin_PyroP_enz_cen_dom"/>
</dbReference>
<dbReference type="GO" id="GO:0009099">
    <property type="term" value="P:L-valine biosynthetic process"/>
    <property type="evidence" value="ECO:0007669"/>
    <property type="project" value="TreeGrafter"/>
</dbReference>